<feature type="domain" description="ABC transporter" evidence="10">
    <location>
        <begin position="348"/>
        <end position="593"/>
    </location>
</feature>
<comment type="similarity">
    <text evidence="3">Belongs to the ABC transporter superfamily. ABCB family. Multidrug resistance exporter (TC 3.A.1.201) subfamily.</text>
</comment>
<evidence type="ECO:0000256" key="1">
    <source>
        <dbReference type="ARBA" id="ARBA00004141"/>
    </source>
</evidence>
<feature type="transmembrane region" description="Helical" evidence="9">
    <location>
        <begin position="732"/>
        <end position="758"/>
    </location>
</feature>
<dbReference type="InterPro" id="IPR017871">
    <property type="entry name" value="ABC_transporter-like_CS"/>
</dbReference>
<dbReference type="Pfam" id="PF00664">
    <property type="entry name" value="ABC_membrane"/>
    <property type="match status" value="2"/>
</dbReference>
<name>A0A4T0BU99_AURPU</name>
<dbReference type="InterPro" id="IPR011527">
    <property type="entry name" value="ABC1_TM_dom"/>
</dbReference>
<comment type="subcellular location">
    <subcellularLocation>
        <location evidence="2">Endomembrane system</location>
    </subcellularLocation>
    <subcellularLocation>
        <location evidence="1">Membrane</location>
        <topology evidence="1">Multi-pass membrane protein</topology>
    </subcellularLocation>
</comment>
<keyword evidence="7 9" id="KW-1133">Transmembrane helix</keyword>
<feature type="transmembrane region" description="Helical" evidence="9">
    <location>
        <begin position="14"/>
        <end position="34"/>
    </location>
</feature>
<dbReference type="GO" id="GO:0012505">
    <property type="term" value="C:endomembrane system"/>
    <property type="evidence" value="ECO:0007669"/>
    <property type="project" value="UniProtKB-SubCell"/>
</dbReference>
<dbReference type="GO" id="GO:0015421">
    <property type="term" value="F:ABC-type oligopeptide transporter activity"/>
    <property type="evidence" value="ECO:0007669"/>
    <property type="project" value="TreeGrafter"/>
</dbReference>
<sequence>SSQRVFSYADKKSCGLYAISLLTAAAAGTTLPIMEIVFGKFVTAFNGFAAGTLSSAEYIERVEDFTLYFIYLFVAKFGLVYVHSICASIAAIRTTKALRIHYLETLLRRDMTFFDSKEGGSPSSKVTTNGNLINNGISDKLSLTVQCVSTFVSAFVVALVTQWKLALICTCILPIIVLTMAVTSMIEVTQDAKVMSLYTRAGVLAEEAFSNITTVHAFWLHPLMTERYDALLNEAERQGMKKSLNWGFMFSSQFFCVYAGYGLAFWQGIRMWARSEIAESGTVVTQIGSVIFSLVVAATSMTQIALQMYALTKAASSAGELFRTIDTKTNLDPMSKKGLKPDHCVGNIEIENLHFAYPSRPDNKILTGLSLTIPANKTTALVGTSGSGKSTIVAMLERWYDPTSGSITLDGIQLLDLNLKWLRTHVRLVQQEPVLFSGTIFDNVAHGLLGTEYETASTDQKMQLVQEACKSAYVHEFVQEFPEQYLTEVGERAKMLSGGQKQRIAIARSIVSNPPVLLLDEATSALDPRAEKVVQEALDNVSKDRTTLVIAHKLSTIQKADKIAVLSEGVLVQEGTHEQLLTSGGAYAKLVRAQDLENFARLGSETCDKTVGECDVKDDILARPSQHLSLVESVDSRAARSHTTTNPKEKETKESMGYSLIRCLYLLIKEQPALWRLYSVVGVTAILGAYSDLGLADQYISGCTMATQAILFGRTLQVFQTTSSDTVSQGDFWALMFFVVALASLFLYFVLAMVCNIISQKVTHIYRLETFENTIYQEVAFFDEENNAAGAIISRLSRCTNDLQELLSVNAGLIFNNIITVASCSILGIAYGWKLGLVCTFGALPPLLLGGYFGVRIWTKLDEDTTIRFASSAAVASEAIAAIRTVASLTLEETVLRDYDQRLSDIASTSTNAMLRIMFWYSLTQSVNFLAMALGFCVQADYYRFGGKLVSSGEYSTEQFYVVFVAIVLGGENATQVMTFTTSISKATEAANYIFFLRDAAASNRRKAAQSPVSGGSENQCKPLSVTCDGLEFAYPTRQDQKVVNGLDVHIPAGKFVALVGASGCGKSTVLSLLLGFYEPTSGSITLDDRSISEILPREHRRRLAIVQQEPVLYTGSIRENVEMGMAEFEKATDSQVEDALSKANILDFVRSLPEGVDTYLGNRGNQLSGGQRQRIAIARALIRDPKLLLLDEATSALDTESEKVVQAALVEAANDGNRTTIAVAHRLSTIKDANIIFVCQAGTIVEAGDHATLLLQKGVYAKMCQGQALDRVI</sequence>
<dbReference type="Gene3D" id="3.40.50.300">
    <property type="entry name" value="P-loop containing nucleotide triphosphate hydrolases"/>
    <property type="match status" value="2"/>
</dbReference>
<dbReference type="GO" id="GO:0005524">
    <property type="term" value="F:ATP binding"/>
    <property type="evidence" value="ECO:0007669"/>
    <property type="project" value="UniProtKB-KW"/>
</dbReference>
<evidence type="ECO:0000259" key="11">
    <source>
        <dbReference type="PROSITE" id="PS50929"/>
    </source>
</evidence>
<evidence type="ECO:0000256" key="2">
    <source>
        <dbReference type="ARBA" id="ARBA00004308"/>
    </source>
</evidence>
<keyword evidence="5" id="KW-0547">Nucleotide-binding</keyword>
<dbReference type="InterPro" id="IPR003439">
    <property type="entry name" value="ABC_transporter-like_ATP-bd"/>
</dbReference>
<gene>
    <name evidence="12" type="ORF">D6C78_04202</name>
</gene>
<dbReference type="PROSITE" id="PS50929">
    <property type="entry name" value="ABC_TM1F"/>
    <property type="match status" value="2"/>
</dbReference>
<dbReference type="FunFam" id="3.40.50.300:FF:001530">
    <property type="entry name" value="ABC multidrug transporter (Eurofung)"/>
    <property type="match status" value="1"/>
</dbReference>
<dbReference type="GO" id="GO:0016887">
    <property type="term" value="F:ATP hydrolysis activity"/>
    <property type="evidence" value="ECO:0007669"/>
    <property type="project" value="InterPro"/>
</dbReference>
<dbReference type="InterPro" id="IPR039421">
    <property type="entry name" value="Type_1_exporter"/>
</dbReference>
<evidence type="ECO:0000256" key="3">
    <source>
        <dbReference type="ARBA" id="ARBA00007577"/>
    </source>
</evidence>
<feature type="non-terminal residue" evidence="12">
    <location>
        <position position="1"/>
    </location>
</feature>
<evidence type="ECO:0000256" key="5">
    <source>
        <dbReference type="ARBA" id="ARBA00022741"/>
    </source>
</evidence>
<dbReference type="CDD" id="cd18578">
    <property type="entry name" value="ABC_6TM_Pgp_ABCB1_D2_like"/>
    <property type="match status" value="1"/>
</dbReference>
<dbReference type="InterPro" id="IPR003593">
    <property type="entry name" value="AAA+_ATPase"/>
</dbReference>
<feature type="domain" description="ABC transmembrane type-1" evidence="11">
    <location>
        <begin position="700"/>
        <end position="986"/>
    </location>
</feature>
<dbReference type="Pfam" id="PF00005">
    <property type="entry name" value="ABC_tran"/>
    <property type="match status" value="2"/>
</dbReference>
<feature type="domain" description="ABC transmembrane type-1" evidence="11">
    <location>
        <begin position="18"/>
        <end position="313"/>
    </location>
</feature>
<dbReference type="Gene3D" id="1.20.1560.10">
    <property type="entry name" value="ABC transporter type 1, transmembrane domain"/>
    <property type="match status" value="1"/>
</dbReference>
<dbReference type="InterPro" id="IPR036640">
    <property type="entry name" value="ABC1_TM_sf"/>
</dbReference>
<dbReference type="PANTHER" id="PTHR43394:SF1">
    <property type="entry name" value="ATP-BINDING CASSETTE SUB-FAMILY B MEMBER 10, MITOCHONDRIAL"/>
    <property type="match status" value="1"/>
</dbReference>
<evidence type="ECO:0000256" key="7">
    <source>
        <dbReference type="ARBA" id="ARBA00022989"/>
    </source>
</evidence>
<keyword evidence="6" id="KW-0067">ATP-binding</keyword>
<proteinExistence type="inferred from homology"/>
<dbReference type="EMBL" id="QZBZ01000068">
    <property type="protein sequence ID" value="TIA38173.1"/>
    <property type="molecule type" value="Genomic_DNA"/>
</dbReference>
<evidence type="ECO:0000256" key="6">
    <source>
        <dbReference type="ARBA" id="ARBA00022840"/>
    </source>
</evidence>
<evidence type="ECO:0000256" key="4">
    <source>
        <dbReference type="ARBA" id="ARBA00022692"/>
    </source>
</evidence>
<dbReference type="AlphaFoldDB" id="A0A4T0BU99"/>
<evidence type="ECO:0000313" key="13">
    <source>
        <dbReference type="Proteomes" id="UP000308724"/>
    </source>
</evidence>
<accession>A0A4T0BU99</accession>
<evidence type="ECO:0000313" key="12">
    <source>
        <dbReference type="EMBL" id="TIA38173.1"/>
    </source>
</evidence>
<keyword evidence="8 9" id="KW-0472">Membrane</keyword>
<feature type="transmembrane region" description="Helical" evidence="9">
    <location>
        <begin position="68"/>
        <end position="92"/>
    </location>
</feature>
<feature type="domain" description="ABC transporter" evidence="10">
    <location>
        <begin position="1026"/>
        <end position="1267"/>
    </location>
</feature>
<dbReference type="PROSITE" id="PS00211">
    <property type="entry name" value="ABC_TRANSPORTER_1"/>
    <property type="match status" value="2"/>
</dbReference>
<dbReference type="Proteomes" id="UP000308724">
    <property type="component" value="Unassembled WGS sequence"/>
</dbReference>
<feature type="transmembrane region" description="Helical" evidence="9">
    <location>
        <begin position="918"/>
        <end position="938"/>
    </location>
</feature>
<comment type="caution">
    <text evidence="12">The sequence shown here is derived from an EMBL/GenBank/DDBJ whole genome shotgun (WGS) entry which is preliminary data.</text>
</comment>
<evidence type="ECO:0000259" key="10">
    <source>
        <dbReference type="PROSITE" id="PS50893"/>
    </source>
</evidence>
<reference evidence="12 13" key="1">
    <citation type="submission" date="2018-10" db="EMBL/GenBank/DDBJ databases">
        <title>Fifty Aureobasidium pullulans genomes reveal a recombining polyextremotolerant generalist.</title>
        <authorList>
            <person name="Gostincar C."/>
            <person name="Turk M."/>
            <person name="Zajc J."/>
            <person name="Gunde-Cimerman N."/>
        </authorList>
    </citation>
    <scope>NUCLEOTIDE SEQUENCE [LARGE SCALE GENOMIC DNA]</scope>
    <source>
        <strain evidence="12 13">EXF-1645</strain>
    </source>
</reference>
<feature type="transmembrane region" description="Helical" evidence="9">
    <location>
        <begin position="246"/>
        <end position="266"/>
    </location>
</feature>
<dbReference type="SMART" id="SM00382">
    <property type="entry name" value="AAA"/>
    <property type="match status" value="2"/>
</dbReference>
<dbReference type="CDD" id="cd03249">
    <property type="entry name" value="ABC_MTABC3_MDL1_MDL2"/>
    <property type="match status" value="1"/>
</dbReference>
<dbReference type="InterPro" id="IPR027417">
    <property type="entry name" value="P-loop_NTPase"/>
</dbReference>
<dbReference type="PROSITE" id="PS50893">
    <property type="entry name" value="ABC_TRANSPORTER_2"/>
    <property type="match status" value="2"/>
</dbReference>
<feature type="transmembrane region" description="Helical" evidence="9">
    <location>
        <begin position="141"/>
        <end position="159"/>
    </location>
</feature>
<feature type="transmembrane region" description="Helical" evidence="9">
    <location>
        <begin position="806"/>
        <end position="829"/>
    </location>
</feature>
<evidence type="ECO:0000256" key="9">
    <source>
        <dbReference type="SAM" id="Phobius"/>
    </source>
</evidence>
<protein>
    <submittedName>
        <fullName evidence="12">Multidrug resistance protein</fullName>
    </submittedName>
</protein>
<dbReference type="SUPFAM" id="SSF52540">
    <property type="entry name" value="P-loop containing nucleoside triphosphate hydrolases"/>
    <property type="match status" value="2"/>
</dbReference>
<keyword evidence="4 9" id="KW-0812">Transmembrane</keyword>
<feature type="transmembrane region" description="Helical" evidence="9">
    <location>
        <begin position="835"/>
        <end position="855"/>
    </location>
</feature>
<dbReference type="GO" id="GO:0005743">
    <property type="term" value="C:mitochondrial inner membrane"/>
    <property type="evidence" value="ECO:0007669"/>
    <property type="project" value="TreeGrafter"/>
</dbReference>
<dbReference type="SUPFAM" id="SSF90123">
    <property type="entry name" value="ABC transporter transmembrane region"/>
    <property type="match status" value="2"/>
</dbReference>
<organism evidence="12 13">
    <name type="scientific">Aureobasidium pullulans</name>
    <name type="common">Black yeast</name>
    <name type="synonym">Pullularia pullulans</name>
    <dbReference type="NCBI Taxonomy" id="5580"/>
    <lineage>
        <taxon>Eukaryota</taxon>
        <taxon>Fungi</taxon>
        <taxon>Dikarya</taxon>
        <taxon>Ascomycota</taxon>
        <taxon>Pezizomycotina</taxon>
        <taxon>Dothideomycetes</taxon>
        <taxon>Dothideomycetidae</taxon>
        <taxon>Dothideales</taxon>
        <taxon>Saccotheciaceae</taxon>
        <taxon>Aureobasidium</taxon>
    </lineage>
</organism>
<dbReference type="FunFam" id="3.40.50.300:FF:000913">
    <property type="entry name" value="ABC multidrug transporter SitT"/>
    <property type="match status" value="1"/>
</dbReference>
<dbReference type="GO" id="GO:0090374">
    <property type="term" value="P:oligopeptide export from mitochondrion"/>
    <property type="evidence" value="ECO:0007669"/>
    <property type="project" value="TreeGrafter"/>
</dbReference>
<feature type="transmembrane region" description="Helical" evidence="9">
    <location>
        <begin position="165"/>
        <end position="186"/>
    </location>
</feature>
<evidence type="ECO:0000256" key="8">
    <source>
        <dbReference type="ARBA" id="ARBA00023136"/>
    </source>
</evidence>
<dbReference type="CDD" id="cd18577">
    <property type="entry name" value="ABC_6TM_Pgp_ABCB1_D1_like"/>
    <property type="match status" value="1"/>
</dbReference>
<dbReference type="PANTHER" id="PTHR43394">
    <property type="entry name" value="ATP-DEPENDENT PERMEASE MDL1, MITOCHONDRIAL"/>
    <property type="match status" value="1"/>
</dbReference>
<feature type="transmembrane region" description="Helical" evidence="9">
    <location>
        <begin position="673"/>
        <end position="691"/>
    </location>
</feature>
<feature type="transmembrane region" description="Helical" evidence="9">
    <location>
        <begin position="286"/>
        <end position="306"/>
    </location>
</feature>